<evidence type="ECO:0000313" key="1">
    <source>
        <dbReference type="EMBL" id="MDH2051199.1"/>
    </source>
</evidence>
<organism evidence="1 2">
    <name type="scientific">Achromobacter marplatensis</name>
    <dbReference type="NCBI Taxonomy" id="470868"/>
    <lineage>
        <taxon>Bacteria</taxon>
        <taxon>Pseudomonadati</taxon>
        <taxon>Pseudomonadota</taxon>
        <taxon>Betaproteobacteria</taxon>
        <taxon>Burkholderiales</taxon>
        <taxon>Alcaligenaceae</taxon>
        <taxon>Achromobacter</taxon>
    </lineage>
</organism>
<reference evidence="1" key="1">
    <citation type="submission" date="2022-09" db="EMBL/GenBank/DDBJ databases">
        <title>Intensive care unit water sources are persistently colonized with multi-drug resistant bacteria and are the site of extensive horizontal gene transfer of antibiotic resistance genes.</title>
        <authorList>
            <person name="Diorio-Toth L."/>
        </authorList>
    </citation>
    <scope>NUCLEOTIDE SEQUENCE</scope>
    <source>
        <strain evidence="1">GD03676</strain>
    </source>
</reference>
<proteinExistence type="predicted"/>
<sequence>MNTNNGWKLVPVEPTSEMWAAVNKLDDQMAAGGYDGKGASIEQVWNCLVETAPEAPPLTVTVDPDPRGVSVGVYLGSSCVYHGAHEVPAPATGDALDAARYRWLCDKFGVTKLPCAIERIIEGKYVADGKESIDAAIDAAIAASQQGGE</sequence>
<name>A0AA43B1Y2_9BURK</name>
<dbReference type="EMBL" id="JAOCKG010000004">
    <property type="protein sequence ID" value="MDH2051199.1"/>
    <property type="molecule type" value="Genomic_DNA"/>
</dbReference>
<evidence type="ECO:0000313" key="2">
    <source>
        <dbReference type="Proteomes" id="UP001161276"/>
    </source>
</evidence>
<comment type="caution">
    <text evidence="1">The sequence shown here is derived from an EMBL/GenBank/DDBJ whole genome shotgun (WGS) entry which is preliminary data.</text>
</comment>
<dbReference type="RefSeq" id="WP_280026917.1">
    <property type="nucleotide sequence ID" value="NZ_JAOCKG010000004.1"/>
</dbReference>
<dbReference type="AlphaFoldDB" id="A0AA43B1Y2"/>
<accession>A0AA43B1Y2</accession>
<protein>
    <submittedName>
        <fullName evidence="1">Uncharacterized protein</fullName>
    </submittedName>
</protein>
<gene>
    <name evidence="1" type="ORF">N5K24_12370</name>
</gene>
<dbReference type="Proteomes" id="UP001161276">
    <property type="component" value="Unassembled WGS sequence"/>
</dbReference>